<name>A0A2P6QZL8_ROSCH</name>
<evidence type="ECO:0000256" key="1">
    <source>
        <dbReference type="ARBA" id="ARBA00022801"/>
    </source>
</evidence>
<dbReference type="Pfam" id="PF02089">
    <property type="entry name" value="Palm_thioest"/>
    <property type="match status" value="1"/>
</dbReference>
<keyword evidence="4" id="KW-1185">Reference proteome</keyword>
<accession>A0A2P6QZL8</accession>
<keyword evidence="1 3" id="KW-0378">Hydrolase</keyword>
<evidence type="ECO:0000313" key="3">
    <source>
        <dbReference type="EMBL" id="PRQ39634.1"/>
    </source>
</evidence>
<dbReference type="Proteomes" id="UP000238479">
    <property type="component" value="Chromosome 4"/>
</dbReference>
<proteinExistence type="predicted"/>
<dbReference type="PANTHER" id="PTHR11247:SF8">
    <property type="entry name" value="PALMITOYL-PROTEIN THIOESTERASE 1"/>
    <property type="match status" value="1"/>
</dbReference>
<evidence type="ECO:0000256" key="2">
    <source>
        <dbReference type="SAM" id="MobiDB-lite"/>
    </source>
</evidence>
<dbReference type="EC" id="3.1.2.22" evidence="3"/>
<dbReference type="Gene3D" id="3.40.50.1820">
    <property type="entry name" value="alpha/beta hydrolase"/>
    <property type="match status" value="1"/>
</dbReference>
<gene>
    <name evidence="3" type="ORF">RchiOBHm_Chr4g0427411</name>
</gene>
<dbReference type="GO" id="GO:0008474">
    <property type="term" value="F:palmitoyl-(protein) hydrolase activity"/>
    <property type="evidence" value="ECO:0007669"/>
    <property type="project" value="UniProtKB-EC"/>
</dbReference>
<evidence type="ECO:0000313" key="4">
    <source>
        <dbReference type="Proteomes" id="UP000238479"/>
    </source>
</evidence>
<dbReference type="SUPFAM" id="SSF53474">
    <property type="entry name" value="alpha/beta-Hydrolases"/>
    <property type="match status" value="1"/>
</dbReference>
<comment type="caution">
    <text evidence="3">The sequence shown here is derived from an EMBL/GenBank/DDBJ whole genome shotgun (WGS) entry which is preliminary data.</text>
</comment>
<reference evidence="3 4" key="1">
    <citation type="journal article" date="2018" name="Nat. Genet.">
        <title>The Rosa genome provides new insights in the design of modern roses.</title>
        <authorList>
            <person name="Bendahmane M."/>
        </authorList>
    </citation>
    <scope>NUCLEOTIDE SEQUENCE [LARGE SCALE GENOMIC DNA]</scope>
    <source>
        <strain evidence="4">cv. Old Blush</strain>
    </source>
</reference>
<sequence length="108" mass="12144">MVKQDNVLVPRETSWFGYYYDDAFNSILGPQQIDLYIEDLIGLRTLDEVGRLKYIYISVSGGHLGISKSDLKKLVVPHSISSAMPTNGNSEVNRPHQHGVVGRNEERV</sequence>
<dbReference type="PANTHER" id="PTHR11247">
    <property type="entry name" value="PALMITOYL-PROTEIN THIOESTERASE/DOLICHYLDIPHOSPHATASE 1"/>
    <property type="match status" value="1"/>
</dbReference>
<dbReference type="AlphaFoldDB" id="A0A2P6QZL8"/>
<dbReference type="OMA" id="SVSEWFG"/>
<organism evidence="3 4">
    <name type="scientific">Rosa chinensis</name>
    <name type="common">China rose</name>
    <dbReference type="NCBI Taxonomy" id="74649"/>
    <lineage>
        <taxon>Eukaryota</taxon>
        <taxon>Viridiplantae</taxon>
        <taxon>Streptophyta</taxon>
        <taxon>Embryophyta</taxon>
        <taxon>Tracheophyta</taxon>
        <taxon>Spermatophyta</taxon>
        <taxon>Magnoliopsida</taxon>
        <taxon>eudicotyledons</taxon>
        <taxon>Gunneridae</taxon>
        <taxon>Pentapetalae</taxon>
        <taxon>rosids</taxon>
        <taxon>fabids</taxon>
        <taxon>Rosales</taxon>
        <taxon>Rosaceae</taxon>
        <taxon>Rosoideae</taxon>
        <taxon>Rosoideae incertae sedis</taxon>
        <taxon>Rosa</taxon>
    </lineage>
</organism>
<feature type="region of interest" description="Disordered" evidence="2">
    <location>
        <begin position="85"/>
        <end position="108"/>
    </location>
</feature>
<dbReference type="EMBL" id="PDCK01000042">
    <property type="protein sequence ID" value="PRQ39634.1"/>
    <property type="molecule type" value="Genomic_DNA"/>
</dbReference>
<dbReference type="STRING" id="74649.A0A2P6QZL8"/>
<dbReference type="Gramene" id="PRQ39634">
    <property type="protein sequence ID" value="PRQ39634"/>
    <property type="gene ID" value="RchiOBHm_Chr4g0427411"/>
</dbReference>
<dbReference type="InterPro" id="IPR029058">
    <property type="entry name" value="AB_hydrolase_fold"/>
</dbReference>
<protein>
    <submittedName>
        <fullName evidence="3">Putative palmitoyl-protein hydrolase</fullName>
        <ecNumber evidence="3">3.1.2.22</ecNumber>
    </submittedName>
</protein>